<dbReference type="AlphaFoldDB" id="A0AAE8SWP6"/>
<keyword evidence="3" id="KW-1185">Reference proteome</keyword>
<dbReference type="Pfam" id="PF07350">
    <property type="entry name" value="Gig2-like"/>
    <property type="match status" value="1"/>
</dbReference>
<evidence type="ECO:0000256" key="1">
    <source>
        <dbReference type="SAM" id="MobiDB-lite"/>
    </source>
</evidence>
<dbReference type="EMBL" id="ONZQ02000009">
    <property type="protein sequence ID" value="SPO04006.1"/>
    <property type="molecule type" value="Genomic_DNA"/>
</dbReference>
<sequence length="828" mass="88602">MATSTANRGAAGDNSSNKTGIAANSNLDEKPATIAMPESGVGVGVGVGSVDNMNINDIFQWKRTRSSWRQAAAAGVLGPRDSASTSTAAAAPTGRAFAPLINSHPAGSGSVMHHHTNSSAAAAAAVALAASATATPAQTAAIERPLHTLQSPGRITKIRHRSAAGSGSISSISSSTAASLKKSTAFTAALSASASSTTTPNTNVNSTTSSSTTRHSRNNSTYTPTYYRQPAKSMPTYYRHPAVKPVAAPAPPPALPPNHYHHPRDHDAAKTVFSTLDLIEMENPVLSFWGPDLVPLPSRFARIKRNLIAGHESALETAWVRLIAALRAEVEHIEGLGSHLIPSIEFSDLDDGAQTTRFGRDLKRYGVGVVRGVVPRRDADEAVADTVRYIQKNHDSKPPPLPQDPTCFDFFWTPAQIRARAHPSVLRAQRFMMGLWSATADDRLSTRYPVAYADRIRVHAGNMGSLTPSASAPGGASNGLPGPPVMGPKSADDWLSAIQSSGVIAQVDNGSLERWEPDGYQRSGTYNHIFRGHWEDYDPWEVSGRATTTTDLYNGYAACSIFRMFQGLVALSTIEPGMIRLLPSPKLVTAYFLLRPFFSPRKPPPEVRSGPEWEAFLAADNWSLDKEPNSYVHGAVPGHAQRVTELWHPHLQLRRSMITLPTLQSGDYILWHPDLAYHITSDGTGLRSPGYGRPDEVSVLVYVPAAPLTQTNALYLARQRKAFQRGQPGPDFDSAGIGLDSEAPQGSRPGEEDVAKAGGEAGLQAMGLAMFDSPEVPTPEEKEAGKMDVDAVETKSVGSSSSGGNAETEVIRLANIILFPDKTMMGFP</sequence>
<feature type="region of interest" description="Disordered" evidence="1">
    <location>
        <begin position="1"/>
        <end position="23"/>
    </location>
</feature>
<evidence type="ECO:0000313" key="2">
    <source>
        <dbReference type="EMBL" id="SPO04006.1"/>
    </source>
</evidence>
<feature type="region of interest" description="Disordered" evidence="1">
    <location>
        <begin position="192"/>
        <end position="228"/>
    </location>
</feature>
<dbReference type="Proteomes" id="UP001187682">
    <property type="component" value="Unassembled WGS sequence"/>
</dbReference>
<evidence type="ECO:0008006" key="4">
    <source>
        <dbReference type="Google" id="ProtNLM"/>
    </source>
</evidence>
<dbReference type="SUPFAM" id="SSF51197">
    <property type="entry name" value="Clavaminate synthase-like"/>
    <property type="match status" value="1"/>
</dbReference>
<dbReference type="InterPro" id="IPR027443">
    <property type="entry name" value="IPNS-like_sf"/>
</dbReference>
<comment type="caution">
    <text evidence="2">The sequence shown here is derived from an EMBL/GenBank/DDBJ whole genome shotgun (WGS) entry which is preliminary data.</text>
</comment>
<dbReference type="PANTHER" id="PTHR30613:SF1">
    <property type="entry name" value="DUF1479 DOMAIN PROTEIN (AFU_ORTHOLOGUE AFUA_5G09280)"/>
    <property type="match status" value="1"/>
</dbReference>
<accession>A0AAE8SWP6</accession>
<dbReference type="Gene3D" id="2.60.120.330">
    <property type="entry name" value="B-lactam Antibiotic, Isopenicillin N Synthase, Chain"/>
    <property type="match status" value="1"/>
</dbReference>
<dbReference type="PANTHER" id="PTHR30613">
    <property type="entry name" value="UNCHARACTERIZED PROTEIN YBIU-RELATED"/>
    <property type="match status" value="1"/>
</dbReference>
<proteinExistence type="predicted"/>
<reference evidence="2" key="1">
    <citation type="submission" date="2018-03" db="EMBL/GenBank/DDBJ databases">
        <authorList>
            <person name="Guldener U."/>
        </authorList>
    </citation>
    <scope>NUCLEOTIDE SEQUENCE</scope>
</reference>
<organism evidence="2 3">
    <name type="scientific">Cephalotrichum gorgonifer</name>
    <dbReference type="NCBI Taxonomy" id="2041049"/>
    <lineage>
        <taxon>Eukaryota</taxon>
        <taxon>Fungi</taxon>
        <taxon>Dikarya</taxon>
        <taxon>Ascomycota</taxon>
        <taxon>Pezizomycotina</taxon>
        <taxon>Sordariomycetes</taxon>
        <taxon>Hypocreomycetidae</taxon>
        <taxon>Microascales</taxon>
        <taxon>Microascaceae</taxon>
        <taxon>Cephalotrichum</taxon>
    </lineage>
</organism>
<name>A0AAE8SWP6_9PEZI</name>
<protein>
    <recommendedName>
        <fullName evidence="4">DUF1479 domain-containing protein</fullName>
    </recommendedName>
</protein>
<gene>
    <name evidence="2" type="ORF">DNG_06689</name>
</gene>
<dbReference type="InterPro" id="IPR010856">
    <property type="entry name" value="Gig2-like"/>
</dbReference>
<feature type="region of interest" description="Disordered" evidence="1">
    <location>
        <begin position="725"/>
        <end position="756"/>
    </location>
</feature>
<evidence type="ECO:0000313" key="3">
    <source>
        <dbReference type="Proteomes" id="UP001187682"/>
    </source>
</evidence>
<feature type="compositionally biased region" description="Low complexity" evidence="1">
    <location>
        <begin position="192"/>
        <end position="221"/>
    </location>
</feature>